<comment type="caution">
    <text evidence="1">The sequence shown here is derived from an EMBL/GenBank/DDBJ whole genome shotgun (WGS) entry which is preliminary data.</text>
</comment>
<sequence length="140" mass="14354">MVAVGALAGCGSTVQITDPPVAADVRTACDQVITALPDKVLGKQRRGTSGSLSGAWGEPPITVVCGIAEPEAMQRDTRCFEVNGVGWYAEQGQGGWLFTTIGRTATVQVGVPNKYAPEADALVDLAAAVATGNPAQKPCL</sequence>
<evidence type="ECO:0000313" key="2">
    <source>
        <dbReference type="Proteomes" id="UP000215896"/>
    </source>
</evidence>
<dbReference type="Proteomes" id="UP000215896">
    <property type="component" value="Unassembled WGS sequence"/>
</dbReference>
<dbReference type="AlphaFoldDB" id="A0A255GA59"/>
<dbReference type="EMBL" id="NMVO01000017">
    <property type="protein sequence ID" value="OYO09744.1"/>
    <property type="molecule type" value="Genomic_DNA"/>
</dbReference>
<evidence type="ECO:0000313" key="1">
    <source>
        <dbReference type="EMBL" id="OYO09744.1"/>
    </source>
</evidence>
<name>A0A255GA59_9ACTN</name>
<proteinExistence type="predicted"/>
<protein>
    <recommendedName>
        <fullName evidence="3">DUF3515 domain-containing protein</fullName>
    </recommendedName>
</protein>
<dbReference type="Pfam" id="PF12028">
    <property type="entry name" value="DUF3515"/>
    <property type="match status" value="1"/>
</dbReference>
<evidence type="ECO:0008006" key="3">
    <source>
        <dbReference type="Google" id="ProtNLM"/>
    </source>
</evidence>
<dbReference type="InterPro" id="IPR021903">
    <property type="entry name" value="DUF3515"/>
</dbReference>
<gene>
    <name evidence="1" type="ORF">CGZ94_17905</name>
</gene>
<organism evidence="1 2">
    <name type="scientific">Enemella evansiae</name>
    <dbReference type="NCBI Taxonomy" id="2016499"/>
    <lineage>
        <taxon>Bacteria</taxon>
        <taxon>Bacillati</taxon>
        <taxon>Actinomycetota</taxon>
        <taxon>Actinomycetes</taxon>
        <taxon>Propionibacteriales</taxon>
        <taxon>Propionibacteriaceae</taxon>
        <taxon>Enemella</taxon>
    </lineage>
</organism>
<dbReference type="OrthoDB" id="3213819at2"/>
<reference evidence="1 2" key="1">
    <citation type="submission" date="2017-07" db="EMBL/GenBank/DDBJ databases">
        <title>Draft whole genome sequences of clinical Proprionibacteriaceae strains.</title>
        <authorList>
            <person name="Bernier A.-M."/>
            <person name="Bernard K."/>
            <person name="Domingo M.-C."/>
        </authorList>
    </citation>
    <scope>NUCLEOTIDE SEQUENCE [LARGE SCALE GENOMIC DNA]</scope>
    <source>
        <strain evidence="1 2">NML 030167</strain>
    </source>
</reference>
<accession>A0A255GA59</accession>
<keyword evidence="2" id="KW-1185">Reference proteome</keyword>